<proteinExistence type="predicted"/>
<evidence type="ECO:0000313" key="2">
    <source>
        <dbReference type="EMBL" id="BAC57800.1"/>
    </source>
</evidence>
<protein>
    <submittedName>
        <fullName evidence="2">Uncharacterized protein</fullName>
    </submittedName>
</protein>
<reference evidence="3" key="1">
    <citation type="journal article" date="2005" name="Nature">
        <title>The map-based sequence of the rice genome.</title>
        <authorList>
            <consortium name="International rice genome sequencing project (IRGSP)"/>
            <person name="Matsumoto T."/>
            <person name="Wu J."/>
            <person name="Kanamori H."/>
            <person name="Katayose Y."/>
            <person name="Fujisawa M."/>
            <person name="Namiki N."/>
            <person name="Mizuno H."/>
            <person name="Yamamoto K."/>
            <person name="Antonio B.A."/>
            <person name="Baba T."/>
            <person name="Sakata K."/>
            <person name="Nagamura Y."/>
            <person name="Aoki H."/>
            <person name="Arikawa K."/>
            <person name="Arita K."/>
            <person name="Bito T."/>
            <person name="Chiden Y."/>
            <person name="Fujitsuka N."/>
            <person name="Fukunaka R."/>
            <person name="Hamada M."/>
            <person name="Harada C."/>
            <person name="Hayashi A."/>
            <person name="Hijishita S."/>
            <person name="Honda M."/>
            <person name="Hosokawa S."/>
            <person name="Ichikawa Y."/>
            <person name="Idonuma A."/>
            <person name="Iijima M."/>
            <person name="Ikeda M."/>
            <person name="Ikeno M."/>
            <person name="Ito K."/>
            <person name="Ito S."/>
            <person name="Ito T."/>
            <person name="Ito Y."/>
            <person name="Ito Y."/>
            <person name="Iwabuchi A."/>
            <person name="Kamiya K."/>
            <person name="Karasawa W."/>
            <person name="Kurita K."/>
            <person name="Katagiri S."/>
            <person name="Kikuta A."/>
            <person name="Kobayashi H."/>
            <person name="Kobayashi N."/>
            <person name="Machita K."/>
            <person name="Maehara T."/>
            <person name="Masukawa M."/>
            <person name="Mizubayashi T."/>
            <person name="Mukai Y."/>
            <person name="Nagasaki H."/>
            <person name="Nagata Y."/>
            <person name="Naito S."/>
            <person name="Nakashima M."/>
            <person name="Nakama Y."/>
            <person name="Nakamichi Y."/>
            <person name="Nakamura M."/>
            <person name="Meguro A."/>
            <person name="Negishi M."/>
            <person name="Ohta I."/>
            <person name="Ohta T."/>
            <person name="Okamoto M."/>
            <person name="Ono N."/>
            <person name="Saji S."/>
            <person name="Sakaguchi M."/>
            <person name="Sakai K."/>
            <person name="Shibata M."/>
            <person name="Shimokawa T."/>
            <person name="Song J."/>
            <person name="Takazaki Y."/>
            <person name="Terasawa K."/>
            <person name="Tsugane M."/>
            <person name="Tsuji K."/>
            <person name="Ueda S."/>
            <person name="Waki K."/>
            <person name="Yamagata H."/>
            <person name="Yamamoto M."/>
            <person name="Yamamoto S."/>
            <person name="Yamane H."/>
            <person name="Yoshiki S."/>
            <person name="Yoshihara R."/>
            <person name="Yukawa K."/>
            <person name="Zhong H."/>
            <person name="Yano M."/>
            <person name="Yuan Q."/>
            <person name="Ouyang S."/>
            <person name="Liu J."/>
            <person name="Jones K.M."/>
            <person name="Gansberger K."/>
            <person name="Moffat K."/>
            <person name="Hill J."/>
            <person name="Bera J."/>
            <person name="Fadrosh D."/>
            <person name="Jin S."/>
            <person name="Johri S."/>
            <person name="Kim M."/>
            <person name="Overton L."/>
            <person name="Reardon M."/>
            <person name="Tsitrin T."/>
            <person name="Vuong H."/>
            <person name="Weaver B."/>
            <person name="Ciecko A."/>
            <person name="Tallon L."/>
            <person name="Jackson J."/>
            <person name="Pai G."/>
            <person name="Aken S.V."/>
            <person name="Utterback T."/>
            <person name="Reidmuller S."/>
            <person name="Feldblyum T."/>
            <person name="Hsiao J."/>
            <person name="Zismann V."/>
            <person name="Iobst S."/>
            <person name="de Vazeille A.R."/>
            <person name="Buell C.R."/>
            <person name="Ying K."/>
            <person name="Li Y."/>
            <person name="Lu T."/>
            <person name="Huang Y."/>
            <person name="Zhao Q."/>
            <person name="Feng Q."/>
            <person name="Zhang L."/>
            <person name="Zhu J."/>
            <person name="Weng Q."/>
            <person name="Mu J."/>
            <person name="Lu Y."/>
            <person name="Fan D."/>
            <person name="Liu Y."/>
            <person name="Guan J."/>
            <person name="Zhang Y."/>
            <person name="Yu S."/>
            <person name="Liu X."/>
            <person name="Zhang Y."/>
            <person name="Hong G."/>
            <person name="Han B."/>
            <person name="Choisne N."/>
            <person name="Demange N."/>
            <person name="Orjeda G."/>
            <person name="Samain S."/>
            <person name="Cattolico L."/>
            <person name="Pelletier E."/>
            <person name="Couloux A."/>
            <person name="Segurens B."/>
            <person name="Wincker P."/>
            <person name="D'Hont A."/>
            <person name="Scarpelli C."/>
            <person name="Weissenbach J."/>
            <person name="Salanoubat M."/>
            <person name="Quetier F."/>
            <person name="Yu Y."/>
            <person name="Kim H.R."/>
            <person name="Rambo T."/>
            <person name="Currie J."/>
            <person name="Collura K."/>
            <person name="Luo M."/>
            <person name="Yang T."/>
            <person name="Ammiraju J.S.S."/>
            <person name="Engler F."/>
            <person name="Soderlund C."/>
            <person name="Wing R.A."/>
            <person name="Palmer L.E."/>
            <person name="de la Bastide M."/>
            <person name="Spiegel L."/>
            <person name="Nascimento L."/>
            <person name="Zutavern T."/>
            <person name="O'Shaughnessy A."/>
            <person name="Dike S."/>
            <person name="Dedhia N."/>
            <person name="Preston R."/>
            <person name="Balija V."/>
            <person name="McCombie W.R."/>
            <person name="Chow T."/>
            <person name="Chen H."/>
            <person name="Chung M."/>
            <person name="Chen C."/>
            <person name="Shaw J."/>
            <person name="Wu H."/>
            <person name="Hsiao K."/>
            <person name="Chao Y."/>
            <person name="Chu M."/>
            <person name="Cheng C."/>
            <person name="Hour A."/>
            <person name="Lee P."/>
            <person name="Lin S."/>
            <person name="Lin Y."/>
            <person name="Liou J."/>
            <person name="Liu S."/>
            <person name="Hsing Y."/>
            <person name="Raghuvanshi S."/>
            <person name="Mohanty A."/>
            <person name="Bharti A.K."/>
            <person name="Gaur A."/>
            <person name="Gupta V."/>
            <person name="Kumar D."/>
            <person name="Ravi V."/>
            <person name="Vij S."/>
            <person name="Kapur A."/>
            <person name="Khurana P."/>
            <person name="Khurana P."/>
            <person name="Khurana J.P."/>
            <person name="Tyagi A.K."/>
            <person name="Gaikwad K."/>
            <person name="Singh A."/>
            <person name="Dalal V."/>
            <person name="Srivastava S."/>
            <person name="Dixit A."/>
            <person name="Pal A.K."/>
            <person name="Ghazi I.A."/>
            <person name="Yadav M."/>
            <person name="Pandit A."/>
            <person name="Bhargava A."/>
            <person name="Sureshbabu K."/>
            <person name="Batra K."/>
            <person name="Sharma T.R."/>
            <person name="Mohapatra T."/>
            <person name="Singh N.K."/>
            <person name="Messing J."/>
            <person name="Nelson A.B."/>
            <person name="Fuks G."/>
            <person name="Kavchok S."/>
            <person name="Keizer G."/>
            <person name="Linton E."/>
            <person name="Llaca V."/>
            <person name="Song R."/>
            <person name="Tanyolac B."/>
            <person name="Young S."/>
            <person name="Ho-Il K."/>
            <person name="Hahn J.H."/>
            <person name="Sangsakoo G."/>
            <person name="Vanavichit A."/>
            <person name="de Mattos Luiz.A.T."/>
            <person name="Zimmer P.D."/>
            <person name="Malone G."/>
            <person name="Dellagostin O."/>
            <person name="de Oliveira A.C."/>
            <person name="Bevan M."/>
            <person name="Bancroft I."/>
            <person name="Minx P."/>
            <person name="Cordum H."/>
            <person name="Wilson R."/>
            <person name="Cheng Z."/>
            <person name="Jin W."/>
            <person name="Jiang J."/>
            <person name="Leong S.A."/>
            <person name="Iwama H."/>
            <person name="Gojobori T."/>
            <person name="Itoh T."/>
            <person name="Niimura Y."/>
            <person name="Fujii Y."/>
            <person name="Habara T."/>
            <person name="Sakai H."/>
            <person name="Sato Y."/>
            <person name="Wilson G."/>
            <person name="Kumar K."/>
            <person name="McCouch S."/>
            <person name="Juretic N."/>
            <person name="Hoen D."/>
            <person name="Wright S."/>
            <person name="Bruskiewich R."/>
            <person name="Bureau T."/>
            <person name="Miyao A."/>
            <person name="Hirochika H."/>
            <person name="Nishikawa T."/>
            <person name="Kadowaki K."/>
            <person name="Sugiura M."/>
            <person name="Burr B."/>
            <person name="Sasaki T."/>
        </authorList>
    </citation>
    <scope>NUCLEOTIDE SEQUENCE [LARGE SCALE GENOMIC DNA]</scope>
    <source>
        <strain evidence="3">cv. Nipponbare</strain>
    </source>
</reference>
<name>Q84YU4_ORYSJ</name>
<accession>Q84YU4</accession>
<reference evidence="3" key="2">
    <citation type="journal article" date="2008" name="Nucleic Acids Res.">
        <title>The rice annotation project database (RAP-DB): 2008 update.</title>
        <authorList>
            <consortium name="The rice annotation project (RAP)"/>
        </authorList>
    </citation>
    <scope>GENOME REANNOTATION</scope>
    <source>
        <strain evidence="3">cv. Nipponbare</strain>
    </source>
</reference>
<dbReference type="Proteomes" id="UP000000763">
    <property type="component" value="Chromosome 7"/>
</dbReference>
<gene>
    <name evidence="2" type="primary">P0045A07.116</name>
</gene>
<dbReference type="EMBL" id="AP005479">
    <property type="protein sequence ID" value="BAC57800.1"/>
    <property type="molecule type" value="Genomic_DNA"/>
</dbReference>
<feature type="region of interest" description="Disordered" evidence="1">
    <location>
        <begin position="1"/>
        <end position="34"/>
    </location>
</feature>
<evidence type="ECO:0000256" key="1">
    <source>
        <dbReference type="SAM" id="MobiDB-lite"/>
    </source>
</evidence>
<dbReference type="AlphaFoldDB" id="Q84YU4"/>
<evidence type="ECO:0000313" key="3">
    <source>
        <dbReference type="Proteomes" id="UP000000763"/>
    </source>
</evidence>
<organism evidence="2 3">
    <name type="scientific">Oryza sativa subsp. japonica</name>
    <name type="common">Rice</name>
    <dbReference type="NCBI Taxonomy" id="39947"/>
    <lineage>
        <taxon>Eukaryota</taxon>
        <taxon>Viridiplantae</taxon>
        <taxon>Streptophyta</taxon>
        <taxon>Embryophyta</taxon>
        <taxon>Tracheophyta</taxon>
        <taxon>Spermatophyta</taxon>
        <taxon>Magnoliopsida</taxon>
        <taxon>Liliopsida</taxon>
        <taxon>Poales</taxon>
        <taxon>Poaceae</taxon>
        <taxon>BOP clade</taxon>
        <taxon>Oryzoideae</taxon>
        <taxon>Oryzeae</taxon>
        <taxon>Oryzinae</taxon>
        <taxon>Oryza</taxon>
        <taxon>Oryza sativa</taxon>
    </lineage>
</organism>
<sequence length="238" mass="25846">MPKDGAGMTGRWRLGQVDAGSEGRERQQCGEAPPSVPLLIAGSYGWSRSRVAAVEEARSTVVGGRGGELLPRRICISAWARSIEVLVPVIASFVPIVRHSSTDARPPGSSFPTIPPALRLATVWIEAAGTDGACDGVEWIQKRCCGERLRGQRPVLRPLHRGHANLLCFNSSNNKHVLARVMLPTPVAKKRVQVTRMFAPNRCSPGDSMPQESICGDGPGVGLGIRRRPWWSEIMRDT</sequence>